<protein>
    <submittedName>
        <fullName evidence="1">Uncharacterized protein</fullName>
    </submittedName>
</protein>
<dbReference type="EMBL" id="BK032540">
    <property type="protein sequence ID" value="DAF46559.1"/>
    <property type="molecule type" value="Genomic_DNA"/>
</dbReference>
<sequence length="67" mass="8229">MDKKEYKTSEARRRANAKWDKANKDKFKRFNVVFNVEEDKKIIDFLYSQENKNQFIKKLLEKELKKS</sequence>
<reference evidence="1" key="1">
    <citation type="journal article" date="2021" name="Proc. Natl. Acad. Sci. U.S.A.">
        <title>A Catalog of Tens of Thousands of Viruses from Human Metagenomes Reveals Hidden Associations with Chronic Diseases.</title>
        <authorList>
            <person name="Tisza M.J."/>
            <person name="Buck C.B."/>
        </authorList>
    </citation>
    <scope>NUCLEOTIDE SEQUENCE</scope>
    <source>
        <strain evidence="1">Ct1ba2</strain>
    </source>
</reference>
<evidence type="ECO:0000313" key="1">
    <source>
        <dbReference type="EMBL" id="DAF46559.1"/>
    </source>
</evidence>
<proteinExistence type="predicted"/>
<name>A0A8S5S7B2_9CAUD</name>
<accession>A0A8S5S7B2</accession>
<organism evidence="1">
    <name type="scientific">Myoviridae sp. ct1ba2</name>
    <dbReference type="NCBI Taxonomy" id="2827654"/>
    <lineage>
        <taxon>Viruses</taxon>
        <taxon>Duplodnaviria</taxon>
        <taxon>Heunggongvirae</taxon>
        <taxon>Uroviricota</taxon>
        <taxon>Caudoviricetes</taxon>
    </lineage>
</organism>